<keyword evidence="1" id="KW-0812">Transmembrane</keyword>
<name>A0A1M5TAP0_9BACT</name>
<sequence>MLHRVVWLLTGHYWVNILYNGEQMIFGWTIISYLVFIPLESMMLMYFGTTPFKKLFGLKIIDFNFAEKNSERYWKRSFSVCKDGCFFGVPGLNLILYVVSYTKLMRGEGLVWDKQNNFMVIGNNLSVFEFIFCTLVVIFLPTFSTAFIISLVNQIFL</sequence>
<keyword evidence="1" id="KW-0472">Membrane</keyword>
<dbReference type="EMBL" id="FQXS01000002">
    <property type="protein sequence ID" value="SHH47792.1"/>
    <property type="molecule type" value="Genomic_DNA"/>
</dbReference>
<accession>A0A1M5TAP0</accession>
<proteinExistence type="predicted"/>
<dbReference type="AlphaFoldDB" id="A0A1M5TAP0"/>
<feature type="transmembrane region" description="Helical" evidence="1">
    <location>
        <begin position="25"/>
        <end position="47"/>
    </location>
</feature>
<dbReference type="Proteomes" id="UP000184139">
    <property type="component" value="Unassembled WGS sequence"/>
</dbReference>
<feature type="transmembrane region" description="Helical" evidence="1">
    <location>
        <begin position="125"/>
        <end position="152"/>
    </location>
</feature>
<evidence type="ECO:0000256" key="1">
    <source>
        <dbReference type="SAM" id="Phobius"/>
    </source>
</evidence>
<dbReference type="STRING" id="1121409.SAMN02745124_00690"/>
<gene>
    <name evidence="2" type="ORF">SAMN02745124_00690</name>
</gene>
<keyword evidence="1" id="KW-1133">Transmembrane helix</keyword>
<keyword evidence="3" id="KW-1185">Reference proteome</keyword>
<protein>
    <submittedName>
        <fullName evidence="2">RDD family protein</fullName>
    </submittedName>
</protein>
<reference evidence="2 3" key="1">
    <citation type="submission" date="2016-11" db="EMBL/GenBank/DDBJ databases">
        <authorList>
            <person name="Jaros S."/>
            <person name="Januszkiewicz K."/>
            <person name="Wedrychowicz H."/>
        </authorList>
    </citation>
    <scope>NUCLEOTIDE SEQUENCE [LARGE SCALE GENOMIC DNA]</scope>
    <source>
        <strain evidence="2 3">DSM 9705</strain>
    </source>
</reference>
<evidence type="ECO:0000313" key="3">
    <source>
        <dbReference type="Proteomes" id="UP000184139"/>
    </source>
</evidence>
<evidence type="ECO:0000313" key="2">
    <source>
        <dbReference type="EMBL" id="SHH47792.1"/>
    </source>
</evidence>
<organism evidence="2 3">
    <name type="scientific">Desulfofustis glycolicus DSM 9705</name>
    <dbReference type="NCBI Taxonomy" id="1121409"/>
    <lineage>
        <taxon>Bacteria</taxon>
        <taxon>Pseudomonadati</taxon>
        <taxon>Thermodesulfobacteriota</taxon>
        <taxon>Desulfobulbia</taxon>
        <taxon>Desulfobulbales</taxon>
        <taxon>Desulfocapsaceae</taxon>
        <taxon>Desulfofustis</taxon>
    </lineage>
</organism>
<feature type="transmembrane region" description="Helical" evidence="1">
    <location>
        <begin position="85"/>
        <end position="105"/>
    </location>
</feature>